<dbReference type="GO" id="GO:0030313">
    <property type="term" value="C:cell envelope"/>
    <property type="evidence" value="ECO:0007669"/>
    <property type="project" value="UniProtKB-SubCell"/>
</dbReference>
<feature type="transmembrane region" description="Helical" evidence="7">
    <location>
        <begin position="350"/>
        <end position="368"/>
    </location>
</feature>
<dbReference type="PANTHER" id="PTHR43081">
    <property type="entry name" value="ADENYLATE CYCLASE, TERMINAL-DIFFERENTIATION SPECIFIC-RELATED"/>
    <property type="match status" value="1"/>
</dbReference>
<dbReference type="GO" id="GO:0006171">
    <property type="term" value="P:cAMP biosynthetic process"/>
    <property type="evidence" value="ECO:0007669"/>
    <property type="project" value="TreeGrafter"/>
</dbReference>
<keyword evidence="10" id="KW-1185">Reference proteome</keyword>
<dbReference type="OrthoDB" id="9762462at2"/>
<keyword evidence="6 7" id="KW-0472">Membrane</keyword>
<evidence type="ECO:0000313" key="10">
    <source>
        <dbReference type="Proteomes" id="UP000194003"/>
    </source>
</evidence>
<dbReference type="AlphaFoldDB" id="A0A1Y2JZR2"/>
<feature type="domain" description="Guanylate cyclase" evidence="8">
    <location>
        <begin position="439"/>
        <end position="571"/>
    </location>
</feature>
<dbReference type="Pfam" id="PF00211">
    <property type="entry name" value="Guanylate_cyc"/>
    <property type="match status" value="1"/>
</dbReference>
<evidence type="ECO:0000256" key="3">
    <source>
        <dbReference type="ARBA" id="ARBA00022475"/>
    </source>
</evidence>
<evidence type="ECO:0000256" key="1">
    <source>
        <dbReference type="ARBA" id="ARBA00004196"/>
    </source>
</evidence>
<evidence type="ECO:0000256" key="7">
    <source>
        <dbReference type="SAM" id="Phobius"/>
    </source>
</evidence>
<protein>
    <submittedName>
        <fullName evidence="9">Putative adenylate/guanylate cyclase</fullName>
    </submittedName>
</protein>
<dbReference type="InterPro" id="IPR050697">
    <property type="entry name" value="Adenylyl/Guanylyl_Cyclase_3/4"/>
</dbReference>
<dbReference type="InterPro" id="IPR029787">
    <property type="entry name" value="Nucleotide_cyclase"/>
</dbReference>
<keyword evidence="5 7" id="KW-1133">Transmembrane helix</keyword>
<dbReference type="PROSITE" id="PS50125">
    <property type="entry name" value="GUANYLATE_CYCLASE_2"/>
    <property type="match status" value="1"/>
</dbReference>
<comment type="subcellular location">
    <subcellularLocation>
        <location evidence="1">Cell envelope</location>
    </subcellularLocation>
</comment>
<accession>A0A1Y2JZR2</accession>
<dbReference type="Pfam" id="PF05226">
    <property type="entry name" value="CHASE2"/>
    <property type="match status" value="1"/>
</dbReference>
<evidence type="ECO:0000256" key="5">
    <source>
        <dbReference type="ARBA" id="ARBA00022989"/>
    </source>
</evidence>
<feature type="transmembrane region" description="Helical" evidence="7">
    <location>
        <begin position="374"/>
        <end position="393"/>
    </location>
</feature>
<dbReference type="GO" id="GO:0035556">
    <property type="term" value="P:intracellular signal transduction"/>
    <property type="evidence" value="ECO:0007669"/>
    <property type="project" value="InterPro"/>
</dbReference>
<dbReference type="EMBL" id="LVJN01000021">
    <property type="protein sequence ID" value="OSM00420.1"/>
    <property type="molecule type" value="Genomic_DNA"/>
</dbReference>
<dbReference type="SMART" id="SM01080">
    <property type="entry name" value="CHASE2"/>
    <property type="match status" value="1"/>
</dbReference>
<dbReference type="GO" id="GO:0004016">
    <property type="term" value="F:adenylate cyclase activity"/>
    <property type="evidence" value="ECO:0007669"/>
    <property type="project" value="UniProtKB-ARBA"/>
</dbReference>
<organism evidence="9 10">
    <name type="scientific">Magnetofaba australis IT-1</name>
    <dbReference type="NCBI Taxonomy" id="1434232"/>
    <lineage>
        <taxon>Bacteria</taxon>
        <taxon>Pseudomonadati</taxon>
        <taxon>Pseudomonadota</taxon>
        <taxon>Magnetococcia</taxon>
        <taxon>Magnetococcales</taxon>
        <taxon>Magnetococcaceae</taxon>
        <taxon>Magnetofaba</taxon>
    </lineage>
</organism>
<dbReference type="InterPro" id="IPR007890">
    <property type="entry name" value="CHASE2"/>
</dbReference>
<reference evidence="9 10" key="1">
    <citation type="journal article" date="2016" name="BMC Genomics">
        <title>Combined genomic and structural analyses of a cultured magnetotactic bacterium reveals its niche adaptation to a dynamic environment.</title>
        <authorList>
            <person name="Araujo A.C."/>
            <person name="Morillo V."/>
            <person name="Cypriano J."/>
            <person name="Teixeira L.C."/>
            <person name="Leao P."/>
            <person name="Lyra S."/>
            <person name="Almeida L.G."/>
            <person name="Bazylinski D.A."/>
            <person name="Vasconcellos A.T."/>
            <person name="Abreu F."/>
            <person name="Lins U."/>
        </authorList>
    </citation>
    <scope>NUCLEOTIDE SEQUENCE [LARGE SCALE GENOMIC DNA]</scope>
    <source>
        <strain evidence="9 10">IT-1</strain>
    </source>
</reference>
<dbReference type="RefSeq" id="WP_158089672.1">
    <property type="nucleotide sequence ID" value="NZ_LVJN01000021.1"/>
</dbReference>
<dbReference type="FunFam" id="3.30.70.1230:FF:000016">
    <property type="entry name" value="Adenylate/guanylate cyclase domain-containing protein"/>
    <property type="match status" value="1"/>
</dbReference>
<evidence type="ECO:0000259" key="8">
    <source>
        <dbReference type="PROSITE" id="PS50125"/>
    </source>
</evidence>
<evidence type="ECO:0000256" key="6">
    <source>
        <dbReference type="ARBA" id="ARBA00023136"/>
    </source>
</evidence>
<gene>
    <name evidence="9" type="ORF">MAIT1_00935</name>
</gene>
<evidence type="ECO:0000256" key="4">
    <source>
        <dbReference type="ARBA" id="ARBA00022692"/>
    </source>
</evidence>
<name>A0A1Y2JZR2_9PROT</name>
<comment type="caution">
    <text evidence="9">The sequence shown here is derived from an EMBL/GenBank/DDBJ whole genome shotgun (WGS) entry which is preliminary data.</text>
</comment>
<evidence type="ECO:0000256" key="2">
    <source>
        <dbReference type="ARBA" id="ARBA00005381"/>
    </source>
</evidence>
<dbReference type="SMART" id="SM00044">
    <property type="entry name" value="CYCc"/>
    <property type="match status" value="1"/>
</dbReference>
<dbReference type="CDD" id="cd07302">
    <property type="entry name" value="CHD"/>
    <property type="match status" value="1"/>
</dbReference>
<dbReference type="InterPro" id="IPR001054">
    <property type="entry name" value="A/G_cyclase"/>
</dbReference>
<dbReference type="PANTHER" id="PTHR43081:SF1">
    <property type="entry name" value="ADENYLATE CYCLASE, TERMINAL-DIFFERENTIATION SPECIFIC"/>
    <property type="match status" value="1"/>
</dbReference>
<dbReference type="Gene3D" id="3.30.70.1230">
    <property type="entry name" value="Nucleotide cyclase"/>
    <property type="match status" value="1"/>
</dbReference>
<comment type="similarity">
    <text evidence="2">Belongs to the adenylyl cyclase class-3 family.</text>
</comment>
<dbReference type="Proteomes" id="UP000194003">
    <property type="component" value="Unassembled WGS sequence"/>
</dbReference>
<feature type="transmembrane region" description="Helical" evidence="7">
    <location>
        <begin position="326"/>
        <end position="343"/>
    </location>
</feature>
<proteinExistence type="inferred from homology"/>
<dbReference type="SUPFAM" id="SSF55073">
    <property type="entry name" value="Nucleotide cyclase"/>
    <property type="match status" value="1"/>
</dbReference>
<evidence type="ECO:0000313" key="9">
    <source>
        <dbReference type="EMBL" id="OSM00420.1"/>
    </source>
</evidence>
<keyword evidence="4 7" id="KW-0812">Transmembrane</keyword>
<sequence length="696" mass="77779">MKKLTKRIVDRWDLWLAALLFLLAIPAERLEVFDAVEENLVNSMRQILRQQYGPEEVTSFTDKILLVNTDEAFFKEYGSYPLRRTDIATIASNLRALGAKVVAVDVLMDFPSSYGEDDATAQYLGKAGNILMVSQAQFDENHKYLRLNYPTEKIREVTKSGYTNISSSSALVTSLSRLEIYPRITQDPDGWPFAVQALSMYLGEEPILEGNVLRIGHVRVPLDHHKRFFIDFPKLPNGARFLSEFKGMSAMEFLDLDVEDLDEDERYELELWVRDKIVILGDTSEVSHDWFDTPVGMVYGVEIIADTIHSLMGGAPLRPASFFQEAGVMVLFMILLVLINVGVSHPILRSIGVALLFGVFLAAATWLYVQYGLIVSVTYTMVAGILSLSMINLKSYLAERNQKSMIKDAFGQYLSPKVVEILVKDPSKLSLGGEQREMTAYFSDVAGFSTISEKLTPSELVNLLNEYLTAMCDIIAQHDGTVDKFEGDAIIAFWGAPLDQSDHAVRACLASVEMQQHMTAYRAELVERGQPLLNVRMGLNSGPMVVGNMGSKQRMDYTMMGDAVNLAARLEGANKFFASYTMISEFTYALAKDHIDVRELDTIRVVGKNEPITVYELLDKKGGVTGQQADLMAAFHKAQQLYKGRDFKAAMAAFEKALEIVENDGPSLTYRDRCRDYIDAPPPADWDGVYTLSGKG</sequence>
<dbReference type="STRING" id="1434232.MAIT1_00935"/>
<keyword evidence="3" id="KW-1003">Cell membrane</keyword>